<dbReference type="GeneID" id="41718478"/>
<evidence type="ECO:0000256" key="3">
    <source>
        <dbReference type="ARBA" id="ARBA00005130"/>
    </source>
</evidence>
<dbReference type="Proteomes" id="UP000325030">
    <property type="component" value="Chromosome"/>
</dbReference>
<keyword evidence="15" id="KW-1185">Reference proteome</keyword>
<dbReference type="GO" id="GO:0009089">
    <property type="term" value="P:lysine biosynthetic process via diaminopimelate"/>
    <property type="evidence" value="ECO:0007669"/>
    <property type="project" value="UniProtKB-UniPathway"/>
</dbReference>
<dbReference type="Gene3D" id="3.30.70.360">
    <property type="match status" value="1"/>
</dbReference>
<gene>
    <name evidence="13" type="ORF">IC006_2146</name>
    <name evidence="14" type="ORF">IC007_2150</name>
</gene>
<accession>A0A510E521</accession>
<evidence type="ECO:0000313" key="16">
    <source>
        <dbReference type="Proteomes" id="UP000325030"/>
    </source>
</evidence>
<proteinExistence type="inferred from homology"/>
<dbReference type="EMBL" id="AP018929">
    <property type="protein sequence ID" value="BBG24812.1"/>
    <property type="molecule type" value="Genomic_DNA"/>
</dbReference>
<dbReference type="KEGG" id="step:IC006_2146"/>
<dbReference type="EMBL" id="AP018930">
    <property type="protein sequence ID" value="BBG27596.1"/>
    <property type="molecule type" value="Genomic_DNA"/>
</dbReference>
<keyword evidence="7" id="KW-0479">Metal-binding</keyword>
<dbReference type="UniPathway" id="UPA00034">
    <property type="reaction ID" value="UER00021"/>
</dbReference>
<comment type="cofactor">
    <cofactor evidence="2">
        <name>Zn(2+)</name>
        <dbReference type="ChEBI" id="CHEBI:29105"/>
    </cofactor>
</comment>
<dbReference type="NCBIfam" id="TIGR01910">
    <property type="entry name" value="DapE-ArgE"/>
    <property type="match status" value="1"/>
</dbReference>
<organism evidence="13 15">
    <name type="scientific">Sulfuracidifex tepidarius</name>
    <dbReference type="NCBI Taxonomy" id="1294262"/>
    <lineage>
        <taxon>Archaea</taxon>
        <taxon>Thermoproteota</taxon>
        <taxon>Thermoprotei</taxon>
        <taxon>Sulfolobales</taxon>
        <taxon>Sulfolobaceae</taxon>
        <taxon>Sulfuracidifex</taxon>
    </lineage>
</organism>
<dbReference type="EC" id="3.5.1.18" evidence="5"/>
<dbReference type="SUPFAM" id="SSF53187">
    <property type="entry name" value="Zn-dependent exopeptidases"/>
    <property type="match status" value="1"/>
</dbReference>
<evidence type="ECO:0000256" key="7">
    <source>
        <dbReference type="ARBA" id="ARBA00022723"/>
    </source>
</evidence>
<keyword evidence="8" id="KW-0378">Hydrolase</keyword>
<evidence type="ECO:0000256" key="5">
    <source>
        <dbReference type="ARBA" id="ARBA00011921"/>
    </source>
</evidence>
<evidence type="ECO:0000256" key="11">
    <source>
        <dbReference type="ARBA" id="ARBA00051301"/>
    </source>
</evidence>
<evidence type="ECO:0000256" key="10">
    <source>
        <dbReference type="ARBA" id="ARBA00023285"/>
    </source>
</evidence>
<dbReference type="PANTHER" id="PTHR43808">
    <property type="entry name" value="ACETYLORNITHINE DEACETYLASE"/>
    <property type="match status" value="1"/>
</dbReference>
<evidence type="ECO:0000313" key="14">
    <source>
        <dbReference type="EMBL" id="BBG27596.1"/>
    </source>
</evidence>
<name>A0A510DX66_9CREN</name>
<dbReference type="SUPFAM" id="SSF55031">
    <property type="entry name" value="Bacterial exopeptidase dimerisation domain"/>
    <property type="match status" value="1"/>
</dbReference>
<dbReference type="InterPro" id="IPR010182">
    <property type="entry name" value="ArgE/DapE"/>
</dbReference>
<keyword evidence="10" id="KW-0170">Cobalt</keyword>
<reference evidence="13 15" key="2">
    <citation type="journal article" date="2020" name="Int. J. Syst. Evol. Microbiol.">
        <title>Sulfuracidifex tepidarius gen. nov., sp. nov. and transfer of Sulfolobus metallicus Huber and Stetter 1992 to the genus Sulfuracidifex as Sulfuracidifex metallicus comb. nov.</title>
        <authorList>
            <person name="Itoh T."/>
            <person name="Miura T."/>
            <person name="Sakai H.D."/>
            <person name="Kato S."/>
            <person name="Ohkuma M."/>
            <person name="Takashina T."/>
        </authorList>
    </citation>
    <scope>NUCLEOTIDE SEQUENCE [LARGE SCALE GENOMIC DNA]</scope>
    <source>
        <strain evidence="13 15">IC-006</strain>
        <strain evidence="14">IC-007</strain>
    </source>
</reference>
<reference evidence="16" key="1">
    <citation type="submission" date="2018-09" db="EMBL/GenBank/DDBJ databases">
        <title>Complete Genome Sequencing of Sulfolobus sp. JCM 16834.</title>
        <authorList>
            <person name="Kato S."/>
            <person name="Itoh T."/>
            <person name="Ohkuma M."/>
        </authorList>
    </citation>
    <scope>NUCLEOTIDE SEQUENCE [LARGE SCALE GENOMIC DNA]</scope>
    <source>
        <strain evidence="16">IC-007</strain>
    </source>
</reference>
<dbReference type="InterPro" id="IPR001261">
    <property type="entry name" value="ArgE/DapE_CS"/>
</dbReference>
<evidence type="ECO:0000256" key="4">
    <source>
        <dbReference type="ARBA" id="ARBA00006247"/>
    </source>
</evidence>
<evidence type="ECO:0000313" key="13">
    <source>
        <dbReference type="EMBL" id="BBG24812.1"/>
    </source>
</evidence>
<evidence type="ECO:0000256" key="1">
    <source>
        <dbReference type="ARBA" id="ARBA00001941"/>
    </source>
</evidence>
<evidence type="ECO:0000256" key="2">
    <source>
        <dbReference type="ARBA" id="ARBA00001947"/>
    </source>
</evidence>
<dbReference type="PROSITE" id="PS00759">
    <property type="entry name" value="ARGE_DAPE_CPG2_2"/>
    <property type="match status" value="1"/>
</dbReference>
<evidence type="ECO:0000259" key="12">
    <source>
        <dbReference type="Pfam" id="PF07687"/>
    </source>
</evidence>
<evidence type="ECO:0000256" key="6">
    <source>
        <dbReference type="ARBA" id="ARBA00016853"/>
    </source>
</evidence>
<dbReference type="OrthoDB" id="24854at2157"/>
<dbReference type="InterPro" id="IPR011650">
    <property type="entry name" value="Peptidase_M20_dimer"/>
</dbReference>
<evidence type="ECO:0000256" key="9">
    <source>
        <dbReference type="ARBA" id="ARBA00022833"/>
    </source>
</evidence>
<evidence type="ECO:0000256" key="8">
    <source>
        <dbReference type="ARBA" id="ARBA00022801"/>
    </source>
</evidence>
<dbReference type="GO" id="GO:0009014">
    <property type="term" value="F:succinyl-diaminopimelate desuccinylase activity"/>
    <property type="evidence" value="ECO:0007669"/>
    <property type="project" value="UniProtKB-EC"/>
</dbReference>
<dbReference type="Proteomes" id="UP000322983">
    <property type="component" value="Chromosome"/>
</dbReference>
<comment type="cofactor">
    <cofactor evidence="1">
        <name>Co(2+)</name>
        <dbReference type="ChEBI" id="CHEBI:48828"/>
    </cofactor>
</comment>
<keyword evidence="9" id="KW-0862">Zinc</keyword>
<dbReference type="STRING" id="1294262.GCA_001316085_02125"/>
<dbReference type="GO" id="GO:0046872">
    <property type="term" value="F:metal ion binding"/>
    <property type="evidence" value="ECO:0007669"/>
    <property type="project" value="UniProtKB-KW"/>
</dbReference>
<comment type="pathway">
    <text evidence="3">Amino-acid biosynthesis; L-lysine biosynthesis via DAP pathway; LL-2,6-diaminopimelate from (S)-tetrahydrodipicolinate (succinylase route): step 3/3.</text>
</comment>
<dbReference type="InterPro" id="IPR050072">
    <property type="entry name" value="Peptidase_M20A"/>
</dbReference>
<dbReference type="PROSITE" id="PS00758">
    <property type="entry name" value="ARGE_DAPE_CPG2_1"/>
    <property type="match status" value="1"/>
</dbReference>
<dbReference type="InterPro" id="IPR002933">
    <property type="entry name" value="Peptidase_M20"/>
</dbReference>
<feature type="domain" description="Peptidase M20 dimerisation" evidence="12">
    <location>
        <begin position="167"/>
        <end position="278"/>
    </location>
</feature>
<dbReference type="AlphaFoldDB" id="A0A510DX66"/>
<accession>A0A510DX66</accession>
<dbReference type="Gene3D" id="3.40.630.10">
    <property type="entry name" value="Zn peptidases"/>
    <property type="match status" value="1"/>
</dbReference>
<sequence length="373" mass="41261">MDLTKLTSRLVELPSISNSASLRDTAEFIAEWLHGEGTNAEILELDRGYPIVVSKSMKTNSRTIMLNGHFDVVPPGDLKAWKYPPFSPTLVDGKMFGRGTADMKAGLAVFMQLYVDLVDKLDYNLIFTAVPDEETGGEHGSKRLSEIYKPDLVLISEPTGKEKIVLGEKGMITLKLKARGRSSHGSIPSHGENAIVKIVNDIGRLCSLDIVERSFIMDSEPEFQEDMGRVTVNVGTVKGGIKSNVVPDYCEAEVDVRVPLTMNLEDMMEKIKGTVKESEVEVVNSSPPNFTHPSTPHIQVLEKAISEVTGNPPVKVAVPYSTDGKHFRRNGTSVIVYGPGDIRNAHSVDEFVDMDEVNTMYKVYSNFLRNIRF</sequence>
<dbReference type="RefSeq" id="WP_054846232.1">
    <property type="nucleotide sequence ID" value="NZ_AP018929.1"/>
</dbReference>
<protein>
    <recommendedName>
        <fullName evidence="6">Probable succinyl-diaminopimelate desuccinylase</fullName>
        <ecNumber evidence="5">3.5.1.18</ecNumber>
    </recommendedName>
</protein>
<evidence type="ECO:0000313" key="15">
    <source>
        <dbReference type="Proteomes" id="UP000322983"/>
    </source>
</evidence>
<comment type="similarity">
    <text evidence="4">Belongs to the peptidase M20A family.</text>
</comment>
<dbReference type="InterPro" id="IPR036264">
    <property type="entry name" value="Bact_exopeptidase_dim_dom"/>
</dbReference>
<dbReference type="Pfam" id="PF07687">
    <property type="entry name" value="M20_dimer"/>
    <property type="match status" value="1"/>
</dbReference>
<dbReference type="Pfam" id="PF01546">
    <property type="entry name" value="Peptidase_M20"/>
    <property type="match status" value="1"/>
</dbReference>
<comment type="catalytic activity">
    <reaction evidence="11">
        <text>N-succinyl-(2S,6S)-2,6-diaminopimelate + H2O = (2S,6S)-2,6-diaminopimelate + succinate</text>
        <dbReference type="Rhea" id="RHEA:22608"/>
        <dbReference type="ChEBI" id="CHEBI:15377"/>
        <dbReference type="ChEBI" id="CHEBI:30031"/>
        <dbReference type="ChEBI" id="CHEBI:57609"/>
        <dbReference type="ChEBI" id="CHEBI:58087"/>
        <dbReference type="EC" id="3.5.1.18"/>
    </reaction>
</comment>